<organism evidence="1 2">
    <name type="scientific">Sphingomonas parapaucimobilis NBRC 15100</name>
    <dbReference type="NCBI Taxonomy" id="1219049"/>
    <lineage>
        <taxon>Bacteria</taxon>
        <taxon>Pseudomonadati</taxon>
        <taxon>Pseudomonadota</taxon>
        <taxon>Alphaproteobacteria</taxon>
        <taxon>Sphingomonadales</taxon>
        <taxon>Sphingomonadaceae</taxon>
        <taxon>Sphingomonas</taxon>
    </lineage>
</organism>
<evidence type="ECO:0000313" key="2">
    <source>
        <dbReference type="Proteomes" id="UP000032305"/>
    </source>
</evidence>
<protein>
    <recommendedName>
        <fullName evidence="3">DUF2793 domain-containing protein</fullName>
    </recommendedName>
</protein>
<accession>A0A0A1WAP1</accession>
<sequence>MTTNDTPRWMLPLLAAGQAQKELTHNEALSLLDLVVQPCVEAVGVNAPPGAPLPGQAWIVGDRPQDIWTGRAGMMAGWTDGGWRFLVPQLGLSVWSRGDDCRCEWDGSRWRLGRVAARTLEIEGKKVVGAQRPAIAPPAGGQVVDSEARLALNAIIATLRDHGLVASG</sequence>
<dbReference type="Pfam" id="PF10983">
    <property type="entry name" value="DUF2793"/>
    <property type="match status" value="1"/>
</dbReference>
<keyword evidence="2" id="KW-1185">Reference proteome</keyword>
<evidence type="ECO:0000313" key="1">
    <source>
        <dbReference type="EMBL" id="GAM02535.1"/>
    </source>
</evidence>
<name>A0A0A1WAP1_9SPHN</name>
<dbReference type="Proteomes" id="UP000032305">
    <property type="component" value="Unassembled WGS sequence"/>
</dbReference>
<comment type="caution">
    <text evidence="1">The sequence shown here is derived from an EMBL/GenBank/DDBJ whole genome shotgun (WGS) entry which is preliminary data.</text>
</comment>
<dbReference type="AlphaFoldDB" id="A0A0A1WAP1"/>
<dbReference type="EMBL" id="BBPI01000089">
    <property type="protein sequence ID" value="GAM02535.1"/>
    <property type="molecule type" value="Genomic_DNA"/>
</dbReference>
<evidence type="ECO:0008006" key="3">
    <source>
        <dbReference type="Google" id="ProtNLM"/>
    </source>
</evidence>
<dbReference type="eggNOG" id="ENOG50332EE">
    <property type="taxonomic scope" value="Bacteria"/>
</dbReference>
<reference evidence="1 2" key="1">
    <citation type="submission" date="2014-11" db="EMBL/GenBank/DDBJ databases">
        <title>Whole genome shotgun sequence of Sphingomonas parapaucimobilis NBRC 15100.</title>
        <authorList>
            <person name="Katano-Makiyama Y."/>
            <person name="Hosoyama A."/>
            <person name="Hashimoto M."/>
            <person name="Hosoyama Y."/>
            <person name="Noguchi M."/>
            <person name="Numata M."/>
            <person name="Tsuchikane K."/>
            <person name="Hirakata S."/>
            <person name="Uohara A."/>
            <person name="Shimodaira J."/>
            <person name="Ohji S."/>
            <person name="Ichikawa N."/>
            <person name="Kimura A."/>
            <person name="Yamazoe A."/>
            <person name="Fujita N."/>
        </authorList>
    </citation>
    <scope>NUCLEOTIDE SEQUENCE [LARGE SCALE GENOMIC DNA]</scope>
    <source>
        <strain evidence="1 2">NBRC 15100</strain>
    </source>
</reference>
<gene>
    <name evidence="1" type="ORF">SP5_089_00150</name>
</gene>
<proteinExistence type="predicted"/>
<dbReference type="RefSeq" id="WP_042490592.1">
    <property type="nucleotide sequence ID" value="NZ_BBPI01000089.1"/>
</dbReference>
<dbReference type="InterPro" id="IPR021251">
    <property type="entry name" value="DUF2793"/>
</dbReference>
<dbReference type="OrthoDB" id="564699at2"/>